<dbReference type="PANTHER" id="PTHR20994">
    <property type="entry name" value="ER MEMBRANE PROTEIN COMPLEX SUBUNIT 6"/>
    <property type="match status" value="1"/>
</dbReference>
<dbReference type="InterPro" id="IPR008504">
    <property type="entry name" value="Emc6"/>
</dbReference>
<feature type="transmembrane region" description="Helical" evidence="8">
    <location>
        <begin position="52"/>
        <end position="73"/>
    </location>
</feature>
<dbReference type="InterPro" id="IPR029008">
    <property type="entry name" value="EMC6-like"/>
</dbReference>
<keyword evidence="7 8" id="KW-0472">Membrane</keyword>
<dbReference type="EMBL" id="BEYU01000211">
    <property type="protein sequence ID" value="GBG34722.1"/>
    <property type="molecule type" value="Genomic_DNA"/>
</dbReference>
<evidence type="ECO:0000256" key="6">
    <source>
        <dbReference type="ARBA" id="ARBA00022989"/>
    </source>
</evidence>
<organism evidence="9 10">
    <name type="scientific">Hondaea fermentalgiana</name>
    <dbReference type="NCBI Taxonomy" id="2315210"/>
    <lineage>
        <taxon>Eukaryota</taxon>
        <taxon>Sar</taxon>
        <taxon>Stramenopiles</taxon>
        <taxon>Bigyra</taxon>
        <taxon>Labyrinthulomycetes</taxon>
        <taxon>Thraustochytrida</taxon>
        <taxon>Thraustochytriidae</taxon>
        <taxon>Hondaea</taxon>
    </lineage>
</organism>
<accession>A0A2R5GV37</accession>
<evidence type="ECO:0000256" key="5">
    <source>
        <dbReference type="ARBA" id="ARBA00022824"/>
    </source>
</evidence>
<dbReference type="GO" id="GO:0034975">
    <property type="term" value="P:protein folding in endoplasmic reticulum"/>
    <property type="evidence" value="ECO:0007669"/>
    <property type="project" value="TreeGrafter"/>
</dbReference>
<keyword evidence="4 8" id="KW-0812">Transmembrane</keyword>
<dbReference type="InParanoid" id="A0A2R5GV37"/>
<reference evidence="9 10" key="1">
    <citation type="submission" date="2017-12" db="EMBL/GenBank/DDBJ databases">
        <title>Sequencing, de novo assembly and annotation of complete genome of a new Thraustochytrid species, strain FCC1311.</title>
        <authorList>
            <person name="Sedici K."/>
            <person name="Godart F."/>
            <person name="Aiese Cigliano R."/>
            <person name="Sanseverino W."/>
            <person name="Barakat M."/>
            <person name="Ortet P."/>
            <person name="Marechal E."/>
            <person name="Cagnac O."/>
            <person name="Amato A."/>
        </authorList>
    </citation>
    <scope>NUCLEOTIDE SEQUENCE [LARGE SCALE GENOMIC DNA]</scope>
</reference>
<keyword evidence="10" id="KW-1185">Reference proteome</keyword>
<dbReference type="Proteomes" id="UP000241890">
    <property type="component" value="Unassembled WGS sequence"/>
</dbReference>
<comment type="similarity">
    <text evidence="2">Belongs to the EMC6 family.</text>
</comment>
<evidence type="ECO:0000256" key="8">
    <source>
        <dbReference type="SAM" id="Phobius"/>
    </source>
</evidence>
<protein>
    <recommendedName>
        <fullName evidence="3">ER membrane protein complex subunit 6</fullName>
    </recommendedName>
</protein>
<comment type="subcellular location">
    <subcellularLocation>
        <location evidence="1">Endoplasmic reticulum membrane</location>
        <topology evidence="1">Multi-pass membrane protein</topology>
    </subcellularLocation>
</comment>
<dbReference type="Pfam" id="PF07019">
    <property type="entry name" value="EMC6"/>
    <property type="match status" value="1"/>
</dbReference>
<evidence type="ECO:0000256" key="1">
    <source>
        <dbReference type="ARBA" id="ARBA00004477"/>
    </source>
</evidence>
<dbReference type="PANTHER" id="PTHR20994:SF0">
    <property type="entry name" value="ER MEMBRANE PROTEIN COMPLEX SUBUNIT 6"/>
    <property type="match status" value="1"/>
</dbReference>
<evidence type="ECO:0000313" key="9">
    <source>
        <dbReference type="EMBL" id="GBG34722.1"/>
    </source>
</evidence>
<evidence type="ECO:0000256" key="2">
    <source>
        <dbReference type="ARBA" id="ARBA00009436"/>
    </source>
</evidence>
<keyword evidence="5" id="KW-0256">Endoplasmic reticulum</keyword>
<keyword evidence="6 8" id="KW-1133">Transmembrane helix</keyword>
<dbReference type="OrthoDB" id="16510at2759"/>
<dbReference type="GO" id="GO:0072546">
    <property type="term" value="C:EMC complex"/>
    <property type="evidence" value="ECO:0007669"/>
    <property type="project" value="InterPro"/>
</dbReference>
<evidence type="ECO:0000256" key="7">
    <source>
        <dbReference type="ARBA" id="ARBA00023136"/>
    </source>
</evidence>
<evidence type="ECO:0000256" key="4">
    <source>
        <dbReference type="ARBA" id="ARBA00022692"/>
    </source>
</evidence>
<evidence type="ECO:0000256" key="3">
    <source>
        <dbReference type="ARBA" id="ARBA00020827"/>
    </source>
</evidence>
<evidence type="ECO:0000313" key="10">
    <source>
        <dbReference type="Proteomes" id="UP000241890"/>
    </source>
</evidence>
<name>A0A2R5GV37_9STRA</name>
<comment type="caution">
    <text evidence="9">The sequence shown here is derived from an EMBL/GenBank/DDBJ whole genome shotgun (WGS) entry which is preliminary data.</text>
</comment>
<sequence length="113" mass="12439">MQPQQQPSDEPELFDKASVTSNMKAIGYIRTISTIVGGFSAGIFGFTGFKGFALFVIQYLLTSMAIVAFNFGGRTKIYVPQTSNLAFLVSGMGNEALAFVLYWTLMYALVHIY</sequence>
<feature type="transmembrane region" description="Helical" evidence="8">
    <location>
        <begin position="25"/>
        <end position="46"/>
    </location>
</feature>
<gene>
    <name evidence="9" type="ORF">FCC1311_109442</name>
</gene>
<dbReference type="AlphaFoldDB" id="A0A2R5GV37"/>
<proteinExistence type="inferred from homology"/>
<feature type="transmembrane region" description="Helical" evidence="8">
    <location>
        <begin position="85"/>
        <end position="110"/>
    </location>
</feature>
<dbReference type="GO" id="GO:0000045">
    <property type="term" value="P:autophagosome assembly"/>
    <property type="evidence" value="ECO:0007669"/>
    <property type="project" value="TreeGrafter"/>
</dbReference>